<dbReference type="InterPro" id="IPR051678">
    <property type="entry name" value="AGP_Transferase"/>
</dbReference>
<evidence type="ECO:0000259" key="2">
    <source>
        <dbReference type="Pfam" id="PF01636"/>
    </source>
</evidence>
<evidence type="ECO:0000256" key="1">
    <source>
        <dbReference type="SAM" id="MobiDB-lite"/>
    </source>
</evidence>
<dbReference type="EMBL" id="CP079216">
    <property type="protein sequence ID" value="QXT64099.1"/>
    <property type="molecule type" value="Genomic_DNA"/>
</dbReference>
<gene>
    <name evidence="3" type="ORF">KDB89_06515</name>
</gene>
<feature type="domain" description="Aminoglycoside phosphotransferase" evidence="2">
    <location>
        <begin position="39"/>
        <end position="294"/>
    </location>
</feature>
<feature type="compositionally biased region" description="Low complexity" evidence="1">
    <location>
        <begin position="316"/>
        <end position="330"/>
    </location>
</feature>
<reference evidence="3 4" key="1">
    <citation type="submission" date="2021-07" db="EMBL/GenBank/DDBJ databases">
        <title>complete genome sequencing of Tessaracoccus sp.J1M15.</title>
        <authorList>
            <person name="Bae J.-W."/>
            <person name="Kim D.-y."/>
        </authorList>
    </citation>
    <scope>NUCLEOTIDE SEQUENCE [LARGE SCALE GENOMIC DNA]</scope>
    <source>
        <strain evidence="3 4">J1M15</strain>
    </source>
</reference>
<keyword evidence="4" id="KW-1185">Reference proteome</keyword>
<dbReference type="RefSeq" id="WP_219084022.1">
    <property type="nucleotide sequence ID" value="NZ_CP079216.1"/>
</dbReference>
<evidence type="ECO:0000313" key="3">
    <source>
        <dbReference type="EMBL" id="QXT64099.1"/>
    </source>
</evidence>
<proteinExistence type="predicted"/>
<organism evidence="3 4">
    <name type="scientific">Tessaracoccus palaemonis</name>
    <dbReference type="NCBI Taxonomy" id="2829499"/>
    <lineage>
        <taxon>Bacteria</taxon>
        <taxon>Bacillati</taxon>
        <taxon>Actinomycetota</taxon>
        <taxon>Actinomycetes</taxon>
        <taxon>Propionibacteriales</taxon>
        <taxon>Propionibacteriaceae</taxon>
        <taxon>Tessaracoccus</taxon>
    </lineage>
</organism>
<dbReference type="InterPro" id="IPR002575">
    <property type="entry name" value="Aminoglycoside_PTrfase"/>
</dbReference>
<accession>A0ABX8SMG0</accession>
<dbReference type="Pfam" id="PF01636">
    <property type="entry name" value="APH"/>
    <property type="match status" value="1"/>
</dbReference>
<protein>
    <submittedName>
        <fullName evidence="3">Phosphotransferase</fullName>
    </submittedName>
</protein>
<sequence length="348" mass="37353">MAGRMHENQVATSAGLVRRLLEEQYPVLAGEPIADAPMHGTDTDVYRVGDRHCMRLPIVDWAFGQQERVRPWLPWLRDRLSLPPAVPEFYGAPGCDYPAPWCVQRWVPGRRLQPGSDDAGLAVEIADFLRELRALPIPEGAPTAGLSPHAMDADVRERLAALSGSVGGLGTGARAPEAGDEDGPQDGREDDPQDGRPDAPEASGADSPEVHEDLAAAWTTLLEATPPWDGRGTLWLHGDVAPGNLIVRDGRLVGLIDWGGVGVGEPANDLQVAWNLFTPNAREAFRRGHRRARRHVAPGAGPGVRAGRVPAVLLPPDAPAPGRAGPAHLRPGPRRARRLTAGIGWDHD</sequence>
<name>A0ABX8SMG0_9ACTN</name>
<dbReference type="Proteomes" id="UP000824504">
    <property type="component" value="Chromosome"/>
</dbReference>
<feature type="region of interest" description="Disordered" evidence="1">
    <location>
        <begin position="166"/>
        <end position="209"/>
    </location>
</feature>
<evidence type="ECO:0000313" key="4">
    <source>
        <dbReference type="Proteomes" id="UP000824504"/>
    </source>
</evidence>
<feature type="region of interest" description="Disordered" evidence="1">
    <location>
        <begin position="316"/>
        <end position="348"/>
    </location>
</feature>
<dbReference type="PANTHER" id="PTHR21310:SF42">
    <property type="entry name" value="BIFUNCTIONAL AAC_APH"/>
    <property type="match status" value="1"/>
</dbReference>
<dbReference type="PANTHER" id="PTHR21310">
    <property type="entry name" value="AMINOGLYCOSIDE PHOSPHOTRANSFERASE-RELATED-RELATED"/>
    <property type="match status" value="1"/>
</dbReference>
<feature type="compositionally biased region" description="Acidic residues" evidence="1">
    <location>
        <begin position="178"/>
        <end position="192"/>
    </location>
</feature>